<organism evidence="2 3">
    <name type="scientific">Lithospermum erythrorhizon</name>
    <name type="common">Purple gromwell</name>
    <name type="synonym">Lithospermum officinale var. erythrorhizon</name>
    <dbReference type="NCBI Taxonomy" id="34254"/>
    <lineage>
        <taxon>Eukaryota</taxon>
        <taxon>Viridiplantae</taxon>
        <taxon>Streptophyta</taxon>
        <taxon>Embryophyta</taxon>
        <taxon>Tracheophyta</taxon>
        <taxon>Spermatophyta</taxon>
        <taxon>Magnoliopsida</taxon>
        <taxon>eudicotyledons</taxon>
        <taxon>Gunneridae</taxon>
        <taxon>Pentapetalae</taxon>
        <taxon>asterids</taxon>
        <taxon>lamiids</taxon>
        <taxon>Boraginales</taxon>
        <taxon>Boraginaceae</taxon>
        <taxon>Boraginoideae</taxon>
        <taxon>Lithospermeae</taxon>
        <taxon>Lithospermum</taxon>
    </lineage>
</organism>
<dbReference type="Proteomes" id="UP001454036">
    <property type="component" value="Unassembled WGS sequence"/>
</dbReference>
<name>A0AAV3PKH9_LITER</name>
<dbReference type="AlphaFoldDB" id="A0AAV3PKH9"/>
<feature type="compositionally biased region" description="Basic residues" evidence="1">
    <location>
        <begin position="25"/>
        <end position="34"/>
    </location>
</feature>
<feature type="compositionally biased region" description="Basic and acidic residues" evidence="1">
    <location>
        <begin position="228"/>
        <end position="241"/>
    </location>
</feature>
<evidence type="ECO:0000313" key="3">
    <source>
        <dbReference type="Proteomes" id="UP001454036"/>
    </source>
</evidence>
<comment type="caution">
    <text evidence="2">The sequence shown here is derived from an EMBL/GenBank/DDBJ whole genome shotgun (WGS) entry which is preliminary data.</text>
</comment>
<gene>
    <name evidence="2" type="ORF">LIER_10419</name>
</gene>
<feature type="region of interest" description="Disordered" evidence="1">
    <location>
        <begin position="167"/>
        <end position="274"/>
    </location>
</feature>
<evidence type="ECO:0000313" key="2">
    <source>
        <dbReference type="EMBL" id="GAA0151770.1"/>
    </source>
</evidence>
<feature type="compositionally biased region" description="Basic and acidic residues" evidence="1">
    <location>
        <begin position="196"/>
        <end position="211"/>
    </location>
</feature>
<protein>
    <submittedName>
        <fullName evidence="2">Uncharacterized protein</fullName>
    </submittedName>
</protein>
<feature type="compositionally biased region" description="Basic and acidic residues" evidence="1">
    <location>
        <begin position="47"/>
        <end position="56"/>
    </location>
</feature>
<proteinExistence type="predicted"/>
<sequence>MVVALGWSMLLPSGGPQVVEEKAQKLKGQKKSKRGKGEGLKAPASTKKKDLSEHHVVPGAADSMGSVNVLSVDDTVTDASKQPSAENLDEAVDPSVKNTMNELKENAPTGGVENRPTVIDTGNDTENVTLSVGDTFMEEDTCMESMDILSAAGIDGLSDGREVVIPSAADTGAGDDDLPGEGAEPTVGEGVADTLNAKEMEIPENVGQEKTKSKKRKHKKGGDESEAFEPKKKMSNEERAAKRARRAERKARKGTEKAAEDDAQEVADEQVPPVEFLTNGFLNKKKKKIMLKRLSRGLMRKTWLP</sequence>
<evidence type="ECO:0000256" key="1">
    <source>
        <dbReference type="SAM" id="MobiDB-lite"/>
    </source>
</evidence>
<feature type="region of interest" description="Disordered" evidence="1">
    <location>
        <begin position="104"/>
        <end position="126"/>
    </location>
</feature>
<reference evidence="2 3" key="1">
    <citation type="submission" date="2024-01" db="EMBL/GenBank/DDBJ databases">
        <title>The complete chloroplast genome sequence of Lithospermum erythrorhizon: insights into the phylogenetic relationship among Boraginaceae species and the maternal lineages of purple gromwells.</title>
        <authorList>
            <person name="Okada T."/>
            <person name="Watanabe K."/>
        </authorList>
    </citation>
    <scope>NUCLEOTIDE SEQUENCE [LARGE SCALE GENOMIC DNA]</scope>
</reference>
<keyword evidence="3" id="KW-1185">Reference proteome</keyword>
<feature type="compositionally biased region" description="Basic residues" evidence="1">
    <location>
        <begin position="242"/>
        <end position="252"/>
    </location>
</feature>
<accession>A0AAV3PKH9</accession>
<feature type="region of interest" description="Disordered" evidence="1">
    <location>
        <begin position="1"/>
        <end position="65"/>
    </location>
</feature>
<dbReference type="EMBL" id="BAABME010001849">
    <property type="protein sequence ID" value="GAA0151770.1"/>
    <property type="molecule type" value="Genomic_DNA"/>
</dbReference>